<feature type="compositionally biased region" description="Basic and acidic residues" evidence="2">
    <location>
        <begin position="54"/>
        <end position="71"/>
    </location>
</feature>
<feature type="region of interest" description="Disordered" evidence="2">
    <location>
        <begin position="1"/>
        <end position="71"/>
    </location>
</feature>
<dbReference type="AlphaFoldDB" id="A0A1F5BUR5"/>
<protein>
    <submittedName>
        <fullName evidence="3">Uncharacterized protein</fullName>
    </submittedName>
</protein>
<proteinExistence type="predicted"/>
<name>A0A1F5BUR5_9BACT</name>
<gene>
    <name evidence="3" type="ORF">A2988_02275</name>
</gene>
<comment type="caution">
    <text evidence="3">The sequence shown here is derived from an EMBL/GenBank/DDBJ whole genome shotgun (WGS) entry which is preliminary data.</text>
</comment>
<dbReference type="Proteomes" id="UP000176650">
    <property type="component" value="Unassembled WGS sequence"/>
</dbReference>
<organism evidence="3 4">
    <name type="scientific">Candidatus Azambacteria bacterium RIFCSPLOWO2_01_FULL_46_25</name>
    <dbReference type="NCBI Taxonomy" id="1797298"/>
    <lineage>
        <taxon>Bacteria</taxon>
        <taxon>Candidatus Azamiibacteriota</taxon>
    </lineage>
</organism>
<accession>A0A1F5BUR5</accession>
<evidence type="ECO:0000256" key="1">
    <source>
        <dbReference type="SAM" id="Coils"/>
    </source>
</evidence>
<feature type="coiled-coil region" evidence="1">
    <location>
        <begin position="191"/>
        <end position="284"/>
    </location>
</feature>
<dbReference type="STRING" id="1797298.A2988_02275"/>
<evidence type="ECO:0000256" key="2">
    <source>
        <dbReference type="SAM" id="MobiDB-lite"/>
    </source>
</evidence>
<keyword evidence="1" id="KW-0175">Coiled coil</keyword>
<dbReference type="EMBL" id="MEYS01000001">
    <property type="protein sequence ID" value="OGD34331.1"/>
    <property type="molecule type" value="Genomic_DNA"/>
</dbReference>
<reference evidence="3 4" key="1">
    <citation type="journal article" date="2016" name="Nat. Commun.">
        <title>Thousands of microbial genomes shed light on interconnected biogeochemical processes in an aquifer system.</title>
        <authorList>
            <person name="Anantharaman K."/>
            <person name="Brown C.T."/>
            <person name="Hug L.A."/>
            <person name="Sharon I."/>
            <person name="Castelle C.J."/>
            <person name="Probst A.J."/>
            <person name="Thomas B.C."/>
            <person name="Singh A."/>
            <person name="Wilkins M.J."/>
            <person name="Karaoz U."/>
            <person name="Brodie E.L."/>
            <person name="Williams K.H."/>
            <person name="Hubbard S.S."/>
            <person name="Banfield J.F."/>
        </authorList>
    </citation>
    <scope>NUCLEOTIDE SEQUENCE [LARGE SCALE GENOMIC DNA]</scope>
</reference>
<evidence type="ECO:0000313" key="4">
    <source>
        <dbReference type="Proteomes" id="UP000176650"/>
    </source>
</evidence>
<evidence type="ECO:0000313" key="3">
    <source>
        <dbReference type="EMBL" id="OGD34331.1"/>
    </source>
</evidence>
<sequence>MPSGPNADPVDDDNETESVPQGPEIDLPVEEVEAPSPEGPEDVTSPDVESPAETPEHTAEHEQNEDSRRKQEILDELINKYADMRLEWAIKNAKYNKLSHDQLKVGEKLLSHSQDESVKERFREITTELEMAQKEKTGNSDPERTFERLLEIDPQGLEQAEKLFFEKHAAWMGKNHGFAPWVIPGGMELEKSIAEIEAEEQLAQLDEWEKRFETLNQWVAEIEKEAKQLTVEEKELLQLKEVDTKRLQEIIERRKKLLDEMNEVREQRRELRNQLQEIQNKRTQ</sequence>